<feature type="signal peptide" evidence="4">
    <location>
        <begin position="1"/>
        <end position="21"/>
    </location>
</feature>
<name>A0A5M3XUR0_9ACTN</name>
<dbReference type="PANTHER" id="PTHR43649">
    <property type="entry name" value="ARABINOSE-BINDING PROTEIN-RELATED"/>
    <property type="match status" value="1"/>
</dbReference>
<dbReference type="PANTHER" id="PTHR43649:SF34">
    <property type="entry name" value="ABC TRANSPORTER PERIPLASMIC-BINDING PROTEIN YCJN-RELATED"/>
    <property type="match status" value="1"/>
</dbReference>
<dbReference type="EMBL" id="BLAF01000059">
    <property type="protein sequence ID" value="GES24934.1"/>
    <property type="molecule type" value="Genomic_DNA"/>
</dbReference>
<dbReference type="AlphaFoldDB" id="A0A5M3XUR0"/>
<keyword evidence="2" id="KW-0813">Transport</keyword>
<dbReference type="Gene3D" id="3.40.190.10">
    <property type="entry name" value="Periplasmic binding protein-like II"/>
    <property type="match status" value="2"/>
</dbReference>
<dbReference type="Pfam" id="PF01547">
    <property type="entry name" value="SBP_bac_1"/>
    <property type="match status" value="1"/>
</dbReference>
<protein>
    <submittedName>
        <fullName evidence="5">ABC transporter substrate-binding protein</fullName>
    </submittedName>
</protein>
<dbReference type="PROSITE" id="PS51318">
    <property type="entry name" value="TAT"/>
    <property type="match status" value="1"/>
</dbReference>
<evidence type="ECO:0000256" key="3">
    <source>
        <dbReference type="ARBA" id="ARBA00022729"/>
    </source>
</evidence>
<feature type="chain" id="PRO_5039541780" evidence="4">
    <location>
        <begin position="22"/>
        <end position="435"/>
    </location>
</feature>
<evidence type="ECO:0000256" key="1">
    <source>
        <dbReference type="ARBA" id="ARBA00008520"/>
    </source>
</evidence>
<dbReference type="SUPFAM" id="SSF53850">
    <property type="entry name" value="Periplasmic binding protein-like II"/>
    <property type="match status" value="1"/>
</dbReference>
<dbReference type="OrthoDB" id="9770625at2"/>
<gene>
    <name evidence="5" type="ORF">Aple_078330</name>
</gene>
<comment type="similarity">
    <text evidence="1">Belongs to the bacterial solute-binding protein 1 family.</text>
</comment>
<keyword evidence="6" id="KW-1185">Reference proteome</keyword>
<accession>A0A5M3XUR0</accession>
<dbReference type="RefSeq" id="WP_155349736.1">
    <property type="nucleotide sequence ID" value="NZ_BAAAHM010000034.1"/>
</dbReference>
<keyword evidence="3 4" id="KW-0732">Signal</keyword>
<dbReference type="PROSITE" id="PS51257">
    <property type="entry name" value="PROKAR_LIPOPROTEIN"/>
    <property type="match status" value="1"/>
</dbReference>
<proteinExistence type="inferred from homology"/>
<dbReference type="InterPro" id="IPR006311">
    <property type="entry name" value="TAT_signal"/>
</dbReference>
<dbReference type="Proteomes" id="UP000377595">
    <property type="component" value="Unassembled WGS sequence"/>
</dbReference>
<organism evidence="5 6">
    <name type="scientific">Acrocarpospora pleiomorpha</name>
    <dbReference type="NCBI Taxonomy" id="90975"/>
    <lineage>
        <taxon>Bacteria</taxon>
        <taxon>Bacillati</taxon>
        <taxon>Actinomycetota</taxon>
        <taxon>Actinomycetes</taxon>
        <taxon>Streptosporangiales</taxon>
        <taxon>Streptosporangiaceae</taxon>
        <taxon>Acrocarpospora</taxon>
    </lineage>
</organism>
<reference evidence="5 6" key="1">
    <citation type="submission" date="2019-10" db="EMBL/GenBank/DDBJ databases">
        <title>Whole genome shotgun sequence of Acrocarpospora pleiomorpha NBRC 16267.</title>
        <authorList>
            <person name="Ichikawa N."/>
            <person name="Kimura A."/>
            <person name="Kitahashi Y."/>
            <person name="Komaki H."/>
            <person name="Oguchi A."/>
        </authorList>
    </citation>
    <scope>NUCLEOTIDE SEQUENCE [LARGE SCALE GENOMIC DNA]</scope>
    <source>
        <strain evidence="5 6">NBRC 16267</strain>
    </source>
</reference>
<comment type="caution">
    <text evidence="5">The sequence shown here is derived from an EMBL/GenBank/DDBJ whole genome shotgun (WGS) entry which is preliminary data.</text>
</comment>
<evidence type="ECO:0000313" key="5">
    <source>
        <dbReference type="EMBL" id="GES24934.1"/>
    </source>
</evidence>
<dbReference type="InterPro" id="IPR006059">
    <property type="entry name" value="SBP"/>
</dbReference>
<sequence>MRILRRRALAGIAALACLGLAACSGNSGSTDPSGAAPASPGSLRGQKLTLIAMNDPFAPTLKTLAAEWGQQNGVGIQVDVVGYGDLATRVRSDFVGRTANFDLLTMDIVWTGEFAEAGYTADLTKLIERDKDQLQLDDIYDAAWTQGKWGDKQVAFPLAGYVNLLNYRTDVFQQKGLEAPKTLEQLESAALAIGKSGTPAGWVANGQQGPAAAQDWMAYAFQSGGQILDTAGKPVVNSAVNVKSLETYKKLFDGAAPGGAKEFDWGQRETAFTQGQAAMVESWSVSRASYEKPDVSTVAGKVATVPAPMASGVTPKYAFGGWGLAINSASEHQAAAWEFIKWVTSPDVQKRWVADGAGSYIRKSTVEDKELLAKYPFQDVIGEALTNGDGDARPRVPQYSEIETAVGTAVSKVLTQNVSAQAALDEAQDTVAKLF</sequence>
<evidence type="ECO:0000256" key="4">
    <source>
        <dbReference type="SAM" id="SignalP"/>
    </source>
</evidence>
<dbReference type="InterPro" id="IPR050490">
    <property type="entry name" value="Bact_solute-bd_prot1"/>
</dbReference>
<evidence type="ECO:0000256" key="2">
    <source>
        <dbReference type="ARBA" id="ARBA00022448"/>
    </source>
</evidence>
<evidence type="ECO:0000313" key="6">
    <source>
        <dbReference type="Proteomes" id="UP000377595"/>
    </source>
</evidence>